<feature type="chain" id="PRO_5025538352" evidence="1">
    <location>
        <begin position="21"/>
        <end position="798"/>
    </location>
</feature>
<dbReference type="InterPro" id="IPR005887">
    <property type="entry name" value="GH92_a_mannosidase_put"/>
</dbReference>
<dbReference type="Gene3D" id="2.70.98.10">
    <property type="match status" value="1"/>
</dbReference>
<dbReference type="GO" id="GO:0005829">
    <property type="term" value="C:cytosol"/>
    <property type="evidence" value="ECO:0007669"/>
    <property type="project" value="TreeGrafter"/>
</dbReference>
<accession>A0A6A5REX2</accession>
<dbReference type="NCBIfam" id="TIGR01180">
    <property type="entry name" value="aman2_put"/>
    <property type="match status" value="1"/>
</dbReference>
<dbReference type="InterPro" id="IPR012939">
    <property type="entry name" value="Glyco_hydro_92"/>
</dbReference>
<keyword evidence="5" id="KW-1185">Reference proteome</keyword>
<dbReference type="InterPro" id="IPR008928">
    <property type="entry name" value="6-hairpin_glycosidase_sf"/>
</dbReference>
<protein>
    <submittedName>
        <fullName evidence="4">Glycoside hydrolase family 92 protein</fullName>
    </submittedName>
</protein>
<dbReference type="FunFam" id="2.70.98.10:FF:000028">
    <property type="entry name" value="Alpha-1,2-mannosidase family protein (AFU_orthologue AFUA_5G10520)"/>
    <property type="match status" value="1"/>
</dbReference>
<dbReference type="Gene3D" id="1.20.1610.10">
    <property type="entry name" value="alpha-1,2-mannosidases domains"/>
    <property type="match status" value="1"/>
</dbReference>
<evidence type="ECO:0000313" key="5">
    <source>
        <dbReference type="Proteomes" id="UP000800082"/>
    </source>
</evidence>
<dbReference type="AlphaFoldDB" id="A0A6A5REX2"/>
<dbReference type="EMBL" id="ML978981">
    <property type="protein sequence ID" value="KAF1925840.1"/>
    <property type="molecule type" value="Genomic_DNA"/>
</dbReference>
<dbReference type="GO" id="GO:0006516">
    <property type="term" value="P:glycoprotein catabolic process"/>
    <property type="evidence" value="ECO:0007669"/>
    <property type="project" value="TreeGrafter"/>
</dbReference>
<dbReference type="FunFam" id="1.20.1050.60:FF:000002">
    <property type="entry name" value="Glycosyl hydrolase family 92"/>
    <property type="match status" value="1"/>
</dbReference>
<feature type="domain" description="Glycosyl hydrolase family 92 N-terminal" evidence="3">
    <location>
        <begin position="27"/>
        <end position="296"/>
    </location>
</feature>
<dbReference type="Gene3D" id="1.20.1050.60">
    <property type="entry name" value="alpha-1,2-mannosidase"/>
    <property type="match status" value="1"/>
</dbReference>
<dbReference type="GO" id="GO:0005634">
    <property type="term" value="C:nucleus"/>
    <property type="evidence" value="ECO:0007669"/>
    <property type="project" value="TreeGrafter"/>
</dbReference>
<dbReference type="InterPro" id="IPR041371">
    <property type="entry name" value="GH92_N"/>
</dbReference>
<dbReference type="SUPFAM" id="SSF48208">
    <property type="entry name" value="Six-hairpin glycosidases"/>
    <property type="match status" value="1"/>
</dbReference>
<dbReference type="Proteomes" id="UP000800082">
    <property type="component" value="Unassembled WGS sequence"/>
</dbReference>
<dbReference type="GO" id="GO:0030246">
    <property type="term" value="F:carbohydrate binding"/>
    <property type="evidence" value="ECO:0007669"/>
    <property type="project" value="InterPro"/>
</dbReference>
<reference evidence="4" key="1">
    <citation type="journal article" date="2020" name="Stud. Mycol.">
        <title>101 Dothideomycetes genomes: a test case for predicting lifestyles and emergence of pathogens.</title>
        <authorList>
            <person name="Haridas S."/>
            <person name="Albert R."/>
            <person name="Binder M."/>
            <person name="Bloem J."/>
            <person name="Labutti K."/>
            <person name="Salamov A."/>
            <person name="Andreopoulos B."/>
            <person name="Baker S."/>
            <person name="Barry K."/>
            <person name="Bills G."/>
            <person name="Bluhm B."/>
            <person name="Cannon C."/>
            <person name="Castanera R."/>
            <person name="Culley D."/>
            <person name="Daum C."/>
            <person name="Ezra D."/>
            <person name="Gonzalez J."/>
            <person name="Henrissat B."/>
            <person name="Kuo A."/>
            <person name="Liang C."/>
            <person name="Lipzen A."/>
            <person name="Lutzoni F."/>
            <person name="Magnuson J."/>
            <person name="Mondo S."/>
            <person name="Nolan M."/>
            <person name="Ohm R."/>
            <person name="Pangilinan J."/>
            <person name="Park H.-J."/>
            <person name="Ramirez L."/>
            <person name="Alfaro M."/>
            <person name="Sun H."/>
            <person name="Tritt A."/>
            <person name="Yoshinaga Y."/>
            <person name="Zwiers L.-H."/>
            <person name="Turgeon B."/>
            <person name="Goodwin S."/>
            <person name="Spatafora J."/>
            <person name="Crous P."/>
            <person name="Grigoriev I."/>
        </authorList>
    </citation>
    <scope>NUCLEOTIDE SEQUENCE</scope>
    <source>
        <strain evidence="4">CBS 183.55</strain>
    </source>
</reference>
<dbReference type="OrthoDB" id="449263at2759"/>
<sequence length="798" mass="88454">MPSMWSLIATLLTYLQFAGAQIDYSQHVNPFWGTVGPIPNYTFGGGAVFVGAAVPFGVVKLTMDTFVKNTSIAALQGGYTPNGLITGFSMMHESGTGGCSKYGVISQMPLTSIEAPVNLLDNRTYWQERVGEDEASVGYFKTKLESGVTIELSATHHAGFYQYDFPAEEKKHVLVDVSHYLPNVVGGYCTQTYREGEISTSEDKKSYRGHGTYAGGFNEGAPYTVYFCGEFESAPDETETFSGRNQFPGFNSMNPEPLPWPSFASENMTTPQGSRVGAVFTWAGNTTTVRSKVGISFISEEKACRFKDEEITSWDIRATVDAAVEQWNRDVFSKIRVDTGADANKDHLAMLYSSLYFMHLIPSDRTGENPLWESEEPYWDDFYTLWDTFRNTVSLSHLIQPEAHESQIRSLIDVWRHQGYMPDGRSGNDNGMVQGGSNSDNVLADAYVKGLRGAINWSEGYAAMVKNAEVPTNGSNKEGRGAGADWLQYGYVSQAMPRSISRTVEYSLNDFALSQVARGEKPEDADKYLRRSAGWQLLWDATTPSVNTTPAFTGFLTPRDRNGTFNQTAYNPATCGACSWPSLTYEGTPFEYSFTIPHDMQSLIEAMGGRDRFEERLDYIFVPYTSQADLGPNGAGINTIMNIGNEPDFATPYLYNYLNKQWKSVKQSRAQSRQYFRNTPTGMPGNSDAGALNSWLIWQMLGLYPIATTPVYLLSSPWFSEINMTINGNATLRITAQGLGEDSYFVQGVRVNGRPWGRNWVEHGHVMKEGGEIEFVLGSEPVVWETGGVPPSPGHVVL</sequence>
<dbReference type="InterPro" id="IPR050883">
    <property type="entry name" value="PNGase"/>
</dbReference>
<keyword evidence="4" id="KW-0378">Hydrolase</keyword>
<evidence type="ECO:0000259" key="3">
    <source>
        <dbReference type="Pfam" id="PF17678"/>
    </source>
</evidence>
<name>A0A6A5REX2_9PLEO</name>
<dbReference type="Pfam" id="PF17678">
    <property type="entry name" value="Glyco_hydro_92N"/>
    <property type="match status" value="1"/>
</dbReference>
<dbReference type="FunFam" id="3.30.2080.10:FF:000001">
    <property type="entry name" value="Alpha-1,2-mannosidase subfamily"/>
    <property type="match status" value="1"/>
</dbReference>
<evidence type="ECO:0000313" key="4">
    <source>
        <dbReference type="EMBL" id="KAF1925840.1"/>
    </source>
</evidence>
<dbReference type="RefSeq" id="XP_033446092.1">
    <property type="nucleotide sequence ID" value="XM_033597184.1"/>
</dbReference>
<proteinExistence type="predicted"/>
<dbReference type="PANTHER" id="PTHR12143:SF27">
    <property type="entry name" value="ALPHA-1,2-MANNOSIDASE FAMILY PROTEIN (AFU_ORTHOLOGUE AFUA_5G10520)"/>
    <property type="match status" value="1"/>
</dbReference>
<dbReference type="GO" id="GO:0005975">
    <property type="term" value="P:carbohydrate metabolic process"/>
    <property type="evidence" value="ECO:0007669"/>
    <property type="project" value="InterPro"/>
</dbReference>
<organism evidence="4 5">
    <name type="scientific">Didymella exigua CBS 183.55</name>
    <dbReference type="NCBI Taxonomy" id="1150837"/>
    <lineage>
        <taxon>Eukaryota</taxon>
        <taxon>Fungi</taxon>
        <taxon>Dikarya</taxon>
        <taxon>Ascomycota</taxon>
        <taxon>Pezizomycotina</taxon>
        <taxon>Dothideomycetes</taxon>
        <taxon>Pleosporomycetidae</taxon>
        <taxon>Pleosporales</taxon>
        <taxon>Pleosporineae</taxon>
        <taxon>Didymellaceae</taxon>
        <taxon>Didymella</taxon>
    </lineage>
</organism>
<dbReference type="Pfam" id="PF07971">
    <property type="entry name" value="Glyco_hydro_92"/>
    <property type="match status" value="1"/>
</dbReference>
<gene>
    <name evidence="4" type="ORF">M421DRAFT_7605</name>
</gene>
<feature type="signal peptide" evidence="1">
    <location>
        <begin position="1"/>
        <end position="20"/>
    </location>
</feature>
<dbReference type="PANTHER" id="PTHR12143">
    <property type="entry name" value="PEPTIDE N-GLYCANASE PNGASE -RELATED"/>
    <property type="match status" value="1"/>
</dbReference>
<dbReference type="GO" id="GO:0000224">
    <property type="term" value="F:peptide-N4-(N-acetyl-beta-glucosaminyl)asparagine amidase activity"/>
    <property type="evidence" value="ECO:0007669"/>
    <property type="project" value="TreeGrafter"/>
</dbReference>
<evidence type="ECO:0000256" key="1">
    <source>
        <dbReference type="SAM" id="SignalP"/>
    </source>
</evidence>
<keyword evidence="1" id="KW-0732">Signal</keyword>
<dbReference type="GeneID" id="54354851"/>
<dbReference type="Gene3D" id="3.30.2080.10">
    <property type="entry name" value="GH92 mannosidase domain"/>
    <property type="match status" value="1"/>
</dbReference>
<dbReference type="InterPro" id="IPR014718">
    <property type="entry name" value="GH-type_carb-bd"/>
</dbReference>
<feature type="domain" description="Glycosyl hydrolase family 92" evidence="2">
    <location>
        <begin position="302"/>
        <end position="778"/>
    </location>
</feature>
<evidence type="ECO:0000259" key="2">
    <source>
        <dbReference type="Pfam" id="PF07971"/>
    </source>
</evidence>